<feature type="transmembrane region" description="Helical" evidence="12">
    <location>
        <begin position="311"/>
        <end position="332"/>
    </location>
</feature>
<dbReference type="EMBL" id="JAVDUI010000001">
    <property type="protein sequence ID" value="MDR6892255.1"/>
    <property type="molecule type" value="Genomic_DNA"/>
</dbReference>
<dbReference type="Gene3D" id="1.20.1250.20">
    <property type="entry name" value="MFS general substrate transporter like domains"/>
    <property type="match status" value="2"/>
</dbReference>
<proteinExistence type="inferred from homology"/>
<dbReference type="PROSITE" id="PS50850">
    <property type="entry name" value="MFS"/>
    <property type="match status" value="1"/>
</dbReference>
<feature type="transmembrane region" description="Helical" evidence="12">
    <location>
        <begin position="214"/>
        <end position="233"/>
    </location>
</feature>
<evidence type="ECO:0000313" key="15">
    <source>
        <dbReference type="Proteomes" id="UP001247307"/>
    </source>
</evidence>
<feature type="transmembrane region" description="Helical" evidence="12">
    <location>
        <begin position="369"/>
        <end position="391"/>
    </location>
</feature>
<dbReference type="SUPFAM" id="SSF103473">
    <property type="entry name" value="MFS general substrate transporter"/>
    <property type="match status" value="1"/>
</dbReference>
<feature type="transmembrane region" description="Helical" evidence="12">
    <location>
        <begin position="114"/>
        <end position="132"/>
    </location>
</feature>
<evidence type="ECO:0000256" key="7">
    <source>
        <dbReference type="ARBA" id="ARBA00022989"/>
    </source>
</evidence>
<comment type="subcellular location">
    <subcellularLocation>
        <location evidence="1">Cell membrane</location>
        <topology evidence="1">Multi-pass membrane protein</topology>
    </subcellularLocation>
</comment>
<dbReference type="InterPro" id="IPR051084">
    <property type="entry name" value="H+-coupled_symporters"/>
</dbReference>
<feature type="domain" description="Major facilitator superfamily (MFS) profile" evidence="13">
    <location>
        <begin position="42"/>
        <end position="461"/>
    </location>
</feature>
<name>A0AAE4C8C2_9MICC</name>
<feature type="transmembrane region" description="Helical" evidence="12">
    <location>
        <begin position="278"/>
        <end position="299"/>
    </location>
</feature>
<keyword evidence="7 12" id="KW-1133">Transmembrane helix</keyword>
<keyword evidence="15" id="KW-1185">Reference proteome</keyword>
<keyword evidence="5 12" id="KW-0812">Transmembrane</keyword>
<evidence type="ECO:0000256" key="12">
    <source>
        <dbReference type="SAM" id="Phobius"/>
    </source>
</evidence>
<evidence type="ECO:0000256" key="10">
    <source>
        <dbReference type="ARBA" id="ARBA00039918"/>
    </source>
</evidence>
<keyword evidence="3" id="KW-0813">Transport</keyword>
<accession>A0AAE4C8C2</accession>
<feature type="transmembrane region" description="Helical" evidence="12">
    <location>
        <begin position="179"/>
        <end position="202"/>
    </location>
</feature>
<dbReference type="FunFam" id="1.20.1250.20:FF:000001">
    <property type="entry name" value="Dicarboxylate MFS transporter"/>
    <property type="match status" value="1"/>
</dbReference>
<feature type="transmembrane region" description="Helical" evidence="12">
    <location>
        <begin position="82"/>
        <end position="102"/>
    </location>
</feature>
<evidence type="ECO:0000256" key="4">
    <source>
        <dbReference type="ARBA" id="ARBA00022475"/>
    </source>
</evidence>
<comment type="similarity">
    <text evidence="2">Belongs to the major facilitator superfamily. Metabolite:H+ Symporter (MHS) family (TC 2.A.1.6) family.</text>
</comment>
<evidence type="ECO:0000256" key="2">
    <source>
        <dbReference type="ARBA" id="ARBA00008240"/>
    </source>
</evidence>
<dbReference type="PANTHER" id="PTHR43528">
    <property type="entry name" value="ALPHA-KETOGLUTARATE PERMEASE"/>
    <property type="match status" value="1"/>
</dbReference>
<keyword evidence="4" id="KW-1003">Cell membrane</keyword>
<dbReference type="PANTHER" id="PTHR43528:SF1">
    <property type="entry name" value="ALPHA-KETOGLUTARATE PERMEASE"/>
    <property type="match status" value="1"/>
</dbReference>
<reference evidence="14" key="1">
    <citation type="submission" date="2023-07" db="EMBL/GenBank/DDBJ databases">
        <title>Sequencing the genomes of 1000 actinobacteria strains.</title>
        <authorList>
            <person name="Klenk H.-P."/>
        </authorList>
    </citation>
    <scope>NUCLEOTIDE SEQUENCE</scope>
    <source>
        <strain evidence="14">DSM 13988</strain>
    </source>
</reference>
<dbReference type="GO" id="GO:0005886">
    <property type="term" value="C:plasma membrane"/>
    <property type="evidence" value="ECO:0007669"/>
    <property type="project" value="UniProtKB-SubCell"/>
</dbReference>
<comment type="caution">
    <text evidence="14">The sequence shown here is derived from an EMBL/GenBank/DDBJ whole genome shotgun (WGS) entry which is preliminary data.</text>
</comment>
<dbReference type="InterPro" id="IPR036259">
    <property type="entry name" value="MFS_trans_sf"/>
</dbReference>
<dbReference type="AlphaFoldDB" id="A0AAE4C8C2"/>
<dbReference type="GO" id="GO:0015293">
    <property type="term" value="F:symporter activity"/>
    <property type="evidence" value="ECO:0007669"/>
    <property type="project" value="UniProtKB-KW"/>
</dbReference>
<feature type="transmembrane region" description="Helical" evidence="12">
    <location>
        <begin position="344"/>
        <end position="363"/>
    </location>
</feature>
<dbReference type="Proteomes" id="UP001247307">
    <property type="component" value="Unassembled WGS sequence"/>
</dbReference>
<evidence type="ECO:0000313" key="14">
    <source>
        <dbReference type="EMBL" id="MDR6892255.1"/>
    </source>
</evidence>
<dbReference type="InterPro" id="IPR005828">
    <property type="entry name" value="MFS_sugar_transport-like"/>
</dbReference>
<keyword evidence="6" id="KW-0769">Symport</keyword>
<dbReference type="Pfam" id="PF00083">
    <property type="entry name" value="Sugar_tr"/>
    <property type="match status" value="1"/>
</dbReference>
<evidence type="ECO:0000256" key="11">
    <source>
        <dbReference type="SAM" id="MobiDB-lite"/>
    </source>
</evidence>
<evidence type="ECO:0000259" key="13">
    <source>
        <dbReference type="PROSITE" id="PS50850"/>
    </source>
</evidence>
<feature type="transmembrane region" description="Helical" evidence="12">
    <location>
        <begin position="403"/>
        <end position="425"/>
    </location>
</feature>
<dbReference type="InterPro" id="IPR005829">
    <property type="entry name" value="Sugar_transporter_CS"/>
</dbReference>
<evidence type="ECO:0000256" key="8">
    <source>
        <dbReference type="ARBA" id="ARBA00023136"/>
    </source>
</evidence>
<dbReference type="PROSITE" id="PS00216">
    <property type="entry name" value="SUGAR_TRANSPORT_1"/>
    <property type="match status" value="1"/>
</dbReference>
<protein>
    <recommendedName>
        <fullName evidence="10">Putative proline/betaine transporter</fullName>
    </recommendedName>
</protein>
<gene>
    <name evidence="14" type="ORF">J2S35_001195</name>
</gene>
<organism evidence="14 15">
    <name type="scientific">Falsarthrobacter nasiphocae</name>
    <dbReference type="NCBI Taxonomy" id="189863"/>
    <lineage>
        <taxon>Bacteria</taxon>
        <taxon>Bacillati</taxon>
        <taxon>Actinomycetota</taxon>
        <taxon>Actinomycetes</taxon>
        <taxon>Micrococcales</taxon>
        <taxon>Micrococcaceae</taxon>
        <taxon>Falsarthrobacter</taxon>
    </lineage>
</organism>
<dbReference type="RefSeq" id="WP_309850979.1">
    <property type="nucleotide sequence ID" value="NZ_BAAAIU010000003.1"/>
</dbReference>
<comment type="function">
    <text evidence="9">May be a proton symporter involved in the uptake of osmolytes such as proline and glycine betaine.</text>
</comment>
<feature type="transmembrane region" description="Helical" evidence="12">
    <location>
        <begin position="437"/>
        <end position="456"/>
    </location>
</feature>
<evidence type="ECO:0000256" key="3">
    <source>
        <dbReference type="ARBA" id="ARBA00022448"/>
    </source>
</evidence>
<evidence type="ECO:0000256" key="1">
    <source>
        <dbReference type="ARBA" id="ARBA00004651"/>
    </source>
</evidence>
<sequence length="572" mass="60442">MPPATPAEAKSPAARKNTIKVRKRRIEQDDVNVVDKPTLKTAMGGTLVGNFMEWYDVGVYGYLAVTMGRLFLPEGSEAAQSLFGLATFAVTFIARPLGGVVFGHFGDKIGRQKILALTLIMMAASTAIIGILPTAATWGVWATGILILLKLIQGFSTGGEYAGATTFVSEYAPDKKRGFFASFLDLGSYLGFASGALLVTLLEVGLGEETMLAWGWRIPFLVAIPLGASAIYFRLKIEESPAYAAALDQAEARNEDAIDPKMTETGTKGVLKHYWREILVAFTLVAAANTAGYALTSYMPTYLTESLGYDVLKGTAVTVPVLVAMALLIPFGGKLSDKIGRRPVLWLASGLTIVLAIPAFMLMQRGEVWATALGLGMMALSVLFYVANLASALPAQFPTASRYAGMGIAYNLAVAIFGGTAGLIMESLIQATGNTMMPAYWLMATSVVGAIAVIFLKESANRPLPGSMPSVETDEEAREIVENQVENENIDHDLLPLDVVPVRHPDALPADSAETLEVPLSSMGDDVLAEARTHTAGQGAGAAGGLGVDPAAGLGVDPDVDPHPAAPRRAAD</sequence>
<dbReference type="PROSITE" id="PS00217">
    <property type="entry name" value="SUGAR_TRANSPORT_2"/>
    <property type="match status" value="1"/>
</dbReference>
<dbReference type="InterPro" id="IPR020846">
    <property type="entry name" value="MFS_dom"/>
</dbReference>
<evidence type="ECO:0000256" key="5">
    <source>
        <dbReference type="ARBA" id="ARBA00022692"/>
    </source>
</evidence>
<keyword evidence="8 12" id="KW-0472">Membrane</keyword>
<feature type="transmembrane region" description="Helical" evidence="12">
    <location>
        <begin position="138"/>
        <end position="158"/>
    </location>
</feature>
<evidence type="ECO:0000256" key="9">
    <source>
        <dbReference type="ARBA" id="ARBA00037295"/>
    </source>
</evidence>
<evidence type="ECO:0000256" key="6">
    <source>
        <dbReference type="ARBA" id="ARBA00022847"/>
    </source>
</evidence>
<feature type="compositionally biased region" description="Low complexity" evidence="11">
    <location>
        <begin position="548"/>
        <end position="557"/>
    </location>
</feature>
<feature type="region of interest" description="Disordered" evidence="11">
    <location>
        <begin position="534"/>
        <end position="572"/>
    </location>
</feature>
<feature type="compositionally biased region" description="Gly residues" evidence="11">
    <location>
        <begin position="538"/>
        <end position="547"/>
    </location>
</feature>